<dbReference type="OrthoDB" id="416622at2759"/>
<accession>A0A2U1NKG9</accession>
<dbReference type="SUPFAM" id="SSF51412">
    <property type="entry name" value="Inosine monophosphate dehydrogenase (IMPDH)"/>
    <property type="match status" value="1"/>
</dbReference>
<keyword evidence="5" id="KW-1185">Reference proteome</keyword>
<dbReference type="STRING" id="35608.A0A2U1NKG9"/>
<feature type="domain" description="IMP dehydrogenase/GMP reductase" evidence="3">
    <location>
        <begin position="104"/>
        <end position="179"/>
    </location>
</feature>
<organism evidence="4 5">
    <name type="scientific">Artemisia annua</name>
    <name type="common">Sweet wormwood</name>
    <dbReference type="NCBI Taxonomy" id="35608"/>
    <lineage>
        <taxon>Eukaryota</taxon>
        <taxon>Viridiplantae</taxon>
        <taxon>Streptophyta</taxon>
        <taxon>Embryophyta</taxon>
        <taxon>Tracheophyta</taxon>
        <taxon>Spermatophyta</taxon>
        <taxon>Magnoliopsida</taxon>
        <taxon>eudicotyledons</taxon>
        <taxon>Gunneridae</taxon>
        <taxon>Pentapetalae</taxon>
        <taxon>asterids</taxon>
        <taxon>campanulids</taxon>
        <taxon>Asterales</taxon>
        <taxon>Asteraceae</taxon>
        <taxon>Asteroideae</taxon>
        <taxon>Anthemideae</taxon>
        <taxon>Artemisiinae</taxon>
        <taxon>Artemisia</taxon>
    </lineage>
</organism>
<comment type="similarity">
    <text evidence="1">Belongs to the IMPDH/GMPR family.</text>
</comment>
<dbReference type="GO" id="GO:0006183">
    <property type="term" value="P:GTP biosynthetic process"/>
    <property type="evidence" value="ECO:0007669"/>
    <property type="project" value="TreeGrafter"/>
</dbReference>
<comment type="caution">
    <text evidence="4">The sequence shown here is derived from an EMBL/GenBank/DDBJ whole genome shotgun (WGS) entry which is preliminary data.</text>
</comment>
<proteinExistence type="inferred from homology"/>
<evidence type="ECO:0000313" key="4">
    <source>
        <dbReference type="EMBL" id="PWA74005.1"/>
    </source>
</evidence>
<dbReference type="Gene3D" id="3.20.20.70">
    <property type="entry name" value="Aldolase class I"/>
    <property type="match status" value="1"/>
</dbReference>
<sequence>MLVFNIDFAFILQNDRILSGSLFDDNKFVYVSDNGKNVLGSVERGKWEGFVDKEVKVSEYLVRKDVTLSNVSSFEDVVSYLDEKDLEFVALVNEEGEVVNVVGREDVERVRGCSKIGSASVDRKGRFLVGASIGTRDSDKERLRELVNASQGNSIYQIEMIKFAKREFPDLDVIGGNVEVCDVGRGQLSFLLLEHLVAFALKAEQCYACVSNLTIKFNSERVQTLQIEATSLSAQLTLLQVGHRAYLNLDPFYIVEVLETQIASGFGLNLGQRTPRANDSAGSVASGVLQSVGKCLVDTFLGTVKAVLVKARRWCVHGKVHC</sequence>
<dbReference type="Pfam" id="PF00478">
    <property type="entry name" value="IMPDH"/>
    <property type="match status" value="1"/>
</dbReference>
<dbReference type="GO" id="GO:0005737">
    <property type="term" value="C:cytoplasm"/>
    <property type="evidence" value="ECO:0007669"/>
    <property type="project" value="TreeGrafter"/>
</dbReference>
<name>A0A2U1NKG9_ARTAN</name>
<evidence type="ECO:0000259" key="3">
    <source>
        <dbReference type="Pfam" id="PF00478"/>
    </source>
</evidence>
<protein>
    <submittedName>
        <fullName evidence="4">Aldolase-type TIM barrel family protein</fullName>
    </submittedName>
</protein>
<dbReference type="AlphaFoldDB" id="A0A2U1NKG9"/>
<dbReference type="GO" id="GO:0003938">
    <property type="term" value="F:IMP dehydrogenase activity"/>
    <property type="evidence" value="ECO:0007669"/>
    <property type="project" value="InterPro"/>
</dbReference>
<dbReference type="InterPro" id="IPR001093">
    <property type="entry name" value="IMP_DH_GMPRt"/>
</dbReference>
<evidence type="ECO:0000256" key="2">
    <source>
        <dbReference type="ARBA" id="ARBA00023122"/>
    </source>
</evidence>
<dbReference type="SUPFAM" id="SSF54631">
    <property type="entry name" value="CBS-domain pair"/>
    <property type="match status" value="1"/>
</dbReference>
<dbReference type="InterPro" id="IPR013785">
    <property type="entry name" value="Aldolase_TIM"/>
</dbReference>
<dbReference type="Proteomes" id="UP000245207">
    <property type="component" value="Unassembled WGS sequence"/>
</dbReference>
<evidence type="ECO:0000313" key="5">
    <source>
        <dbReference type="Proteomes" id="UP000245207"/>
    </source>
</evidence>
<gene>
    <name evidence="4" type="ORF">CTI12_AA250780</name>
</gene>
<evidence type="ECO:0000256" key="1">
    <source>
        <dbReference type="ARBA" id="ARBA00005502"/>
    </source>
</evidence>
<dbReference type="PANTHER" id="PTHR11911">
    <property type="entry name" value="INOSINE-5-MONOPHOSPHATE DEHYDROGENASE RELATED"/>
    <property type="match status" value="1"/>
</dbReference>
<reference evidence="4 5" key="1">
    <citation type="journal article" date="2018" name="Mol. Plant">
        <title>The genome of Artemisia annua provides insight into the evolution of Asteraceae family and artemisinin biosynthesis.</title>
        <authorList>
            <person name="Shen Q."/>
            <person name="Zhang L."/>
            <person name="Liao Z."/>
            <person name="Wang S."/>
            <person name="Yan T."/>
            <person name="Shi P."/>
            <person name="Liu M."/>
            <person name="Fu X."/>
            <person name="Pan Q."/>
            <person name="Wang Y."/>
            <person name="Lv Z."/>
            <person name="Lu X."/>
            <person name="Zhang F."/>
            <person name="Jiang W."/>
            <person name="Ma Y."/>
            <person name="Chen M."/>
            <person name="Hao X."/>
            <person name="Li L."/>
            <person name="Tang Y."/>
            <person name="Lv G."/>
            <person name="Zhou Y."/>
            <person name="Sun X."/>
            <person name="Brodelius P.E."/>
            <person name="Rose J.K.C."/>
            <person name="Tang K."/>
        </authorList>
    </citation>
    <scope>NUCLEOTIDE SEQUENCE [LARGE SCALE GENOMIC DNA]</scope>
    <source>
        <strain evidence="5">cv. Huhao1</strain>
        <tissue evidence="4">Leaf</tissue>
    </source>
</reference>
<keyword evidence="2" id="KW-0129">CBS domain</keyword>
<dbReference type="InterPro" id="IPR005990">
    <property type="entry name" value="IMP_DH"/>
</dbReference>
<dbReference type="SMART" id="SM01240">
    <property type="entry name" value="IMPDH"/>
    <property type="match status" value="1"/>
</dbReference>
<dbReference type="EMBL" id="PKPP01002638">
    <property type="protein sequence ID" value="PWA74005.1"/>
    <property type="molecule type" value="Genomic_DNA"/>
</dbReference>
<dbReference type="PANTHER" id="PTHR11911:SF111">
    <property type="entry name" value="INOSINE-5'-MONOPHOSPHATE DEHYDROGENASE"/>
    <property type="match status" value="1"/>
</dbReference>
<dbReference type="InterPro" id="IPR046342">
    <property type="entry name" value="CBS_dom_sf"/>
</dbReference>